<dbReference type="EMBL" id="VDCI01000003">
    <property type="protein sequence ID" value="TNJ36958.1"/>
    <property type="molecule type" value="Genomic_DNA"/>
</dbReference>
<organism evidence="2 3">
    <name type="scientific">Prosthecochloris vibrioformis</name>
    <name type="common">Chlorobium vibrioforme</name>
    <dbReference type="NCBI Taxonomy" id="1098"/>
    <lineage>
        <taxon>Bacteria</taxon>
        <taxon>Pseudomonadati</taxon>
        <taxon>Chlorobiota</taxon>
        <taxon>Chlorobiia</taxon>
        <taxon>Chlorobiales</taxon>
        <taxon>Chlorobiaceae</taxon>
        <taxon>Prosthecochloris</taxon>
    </lineage>
</organism>
<feature type="region of interest" description="Disordered" evidence="1">
    <location>
        <begin position="176"/>
        <end position="234"/>
    </location>
</feature>
<evidence type="ECO:0000313" key="2">
    <source>
        <dbReference type="EMBL" id="TNJ36958.1"/>
    </source>
</evidence>
<dbReference type="Proteomes" id="UP000309544">
    <property type="component" value="Unassembled WGS sequence"/>
</dbReference>
<accession>A0A5C4S1C1</accession>
<sequence length="234" mass="25602">MDLLDFIPFRKEMEKAYHGLTDNANHTSEHPVFDELKVRRYALPMSEIANFISHKADLWIGWDLKSEKTAIGGMTVIQTNVSSFALLGTRIEATFGLSEEKDRNGKPITTLNAKASTNIASRGDLGESRRVIRMMVSAVDFEFRKAMIKEDDYFLLSLDPRGSTNALQEIFDNSKLKSTPATSKKTAQPIAFTPSGSSMQAASATNGTATPPPAPGNGSSSSSKRKVTVIKLNK</sequence>
<name>A0A5C4S1C1_PROVB</name>
<comment type="caution">
    <text evidence="2">The sequence shown here is derived from an EMBL/GenBank/DDBJ whole genome shotgun (WGS) entry which is preliminary data.</text>
</comment>
<feature type="compositionally biased region" description="Basic residues" evidence="1">
    <location>
        <begin position="223"/>
        <end position="234"/>
    </location>
</feature>
<feature type="compositionally biased region" description="Polar residues" evidence="1">
    <location>
        <begin position="176"/>
        <end position="186"/>
    </location>
</feature>
<evidence type="ECO:0000256" key="1">
    <source>
        <dbReference type="SAM" id="MobiDB-lite"/>
    </source>
</evidence>
<proteinExistence type="predicted"/>
<evidence type="ECO:0000313" key="3">
    <source>
        <dbReference type="Proteomes" id="UP000309544"/>
    </source>
</evidence>
<dbReference type="AlphaFoldDB" id="A0A5C4S1C1"/>
<dbReference type="RefSeq" id="WP_068867179.1">
    <property type="nucleotide sequence ID" value="NZ_VDCI01000003.1"/>
</dbReference>
<keyword evidence="3" id="KW-1185">Reference proteome</keyword>
<gene>
    <name evidence="2" type="ORF">FGF68_05125</name>
</gene>
<protein>
    <submittedName>
        <fullName evidence="2">Uncharacterized protein</fullName>
    </submittedName>
</protein>
<reference evidence="2 3" key="1">
    <citation type="submission" date="2019-05" db="EMBL/GenBank/DDBJ databases">
        <title>Draft Whole-Genome sequence of the green sulfur bacterium Prosthecochloris vibrioformis DSM 260.</title>
        <authorList>
            <person name="Meyer T.E."/>
            <person name="Kyndt J.A."/>
        </authorList>
    </citation>
    <scope>NUCLEOTIDE SEQUENCE [LARGE SCALE GENOMIC DNA]</scope>
    <source>
        <strain evidence="2 3">DSM 260</strain>
    </source>
</reference>